<keyword evidence="2" id="KW-1185">Reference proteome</keyword>
<dbReference type="RefSeq" id="WP_067776709.1">
    <property type="nucleotide sequence ID" value="NZ_LIGX01000031.1"/>
</dbReference>
<dbReference type="KEGG" id="agl:PYTT_2220"/>
<dbReference type="AlphaFoldDB" id="A0A1C7PAW2"/>
<dbReference type="EMBL" id="LT629973">
    <property type="protein sequence ID" value="SEH97506.1"/>
    <property type="molecule type" value="Genomic_DNA"/>
</dbReference>
<protein>
    <submittedName>
        <fullName evidence="1">Uncharacterized protein</fullName>
    </submittedName>
</protein>
<dbReference type="OrthoDB" id="9990949at2"/>
<organism evidence="1 2">
    <name type="scientific">Akkermansia glycaniphila</name>
    <dbReference type="NCBI Taxonomy" id="1679444"/>
    <lineage>
        <taxon>Bacteria</taxon>
        <taxon>Pseudomonadati</taxon>
        <taxon>Verrucomicrobiota</taxon>
        <taxon>Verrucomicrobiia</taxon>
        <taxon>Verrucomicrobiales</taxon>
        <taxon>Akkermansiaceae</taxon>
        <taxon>Akkermansia</taxon>
    </lineage>
</organism>
<evidence type="ECO:0000313" key="1">
    <source>
        <dbReference type="EMBL" id="SEH97506.1"/>
    </source>
</evidence>
<sequence length="256" mass="26004">MGQILGNASMAKNYKAQASTIEAQGRAQQAAYNLKAANTEEEARADTRLAGANMMRQRQNQTAALATARNTRAASGFTEQGSGQQSELALADIFETAIADMALSNAIGESNKRHAASVSRQQGRLIAMQAGAQAAQNRRLAKSAQNAAWIQGGITAASALIGGISSTGAATGTTAASATAVAGQGTATAGSILPTWATRAIRTGNNAYDLTGTFLQSSPGAISASQQTATNAGDALNALLASFLSPQTHPKPPSNL</sequence>
<dbReference type="STRING" id="1679444.PYTT_2220"/>
<reference evidence="2" key="1">
    <citation type="submission" date="2016-09" db="EMBL/GenBank/DDBJ databases">
        <authorList>
            <person name="Koehorst J."/>
        </authorList>
    </citation>
    <scope>NUCLEOTIDE SEQUENCE [LARGE SCALE GENOMIC DNA]</scope>
</reference>
<accession>A0A1C7PAW2</accession>
<evidence type="ECO:0000313" key="2">
    <source>
        <dbReference type="Proteomes" id="UP000176204"/>
    </source>
</evidence>
<gene>
    <name evidence="1" type="ORF">PYTT_2220</name>
</gene>
<dbReference type="Proteomes" id="UP000176204">
    <property type="component" value="Chromosome I"/>
</dbReference>
<name>A0A1C7PAW2_9BACT</name>
<proteinExistence type="predicted"/>